<dbReference type="AlphaFoldDB" id="A0AA85IX82"/>
<reference evidence="2" key="1">
    <citation type="submission" date="2022-06" db="EMBL/GenBank/DDBJ databases">
        <authorList>
            <person name="Berger JAMES D."/>
            <person name="Berger JAMES D."/>
        </authorList>
    </citation>
    <scope>NUCLEOTIDE SEQUENCE [LARGE SCALE GENOMIC DNA]</scope>
</reference>
<feature type="transmembrane region" description="Helical" evidence="1">
    <location>
        <begin position="94"/>
        <end position="111"/>
    </location>
</feature>
<evidence type="ECO:0000256" key="1">
    <source>
        <dbReference type="SAM" id="Phobius"/>
    </source>
</evidence>
<proteinExistence type="predicted"/>
<feature type="transmembrane region" description="Helical" evidence="1">
    <location>
        <begin position="21"/>
        <end position="49"/>
    </location>
</feature>
<keyword evidence="1" id="KW-1133">Transmembrane helix</keyword>
<feature type="transmembrane region" description="Helical" evidence="1">
    <location>
        <begin position="183"/>
        <end position="204"/>
    </location>
</feature>
<feature type="transmembrane region" description="Helical" evidence="1">
    <location>
        <begin position="147"/>
        <end position="168"/>
    </location>
</feature>
<organism evidence="2 3">
    <name type="scientific">Trichobilharzia regenti</name>
    <name type="common">Nasal bird schistosome</name>
    <dbReference type="NCBI Taxonomy" id="157069"/>
    <lineage>
        <taxon>Eukaryota</taxon>
        <taxon>Metazoa</taxon>
        <taxon>Spiralia</taxon>
        <taxon>Lophotrochozoa</taxon>
        <taxon>Platyhelminthes</taxon>
        <taxon>Trematoda</taxon>
        <taxon>Digenea</taxon>
        <taxon>Strigeidida</taxon>
        <taxon>Schistosomatoidea</taxon>
        <taxon>Schistosomatidae</taxon>
        <taxon>Trichobilharzia</taxon>
    </lineage>
</organism>
<feature type="transmembrane region" description="Helical" evidence="1">
    <location>
        <begin position="61"/>
        <end position="82"/>
    </location>
</feature>
<evidence type="ECO:0000313" key="3">
    <source>
        <dbReference type="WBParaSite" id="TREG1_128730.8"/>
    </source>
</evidence>
<name>A0AA85IX82_TRIRE</name>
<dbReference type="WBParaSite" id="TREG1_128730.8">
    <property type="protein sequence ID" value="TREG1_128730.8"/>
    <property type="gene ID" value="TREG1_128730"/>
</dbReference>
<feature type="transmembrane region" description="Helical" evidence="1">
    <location>
        <begin position="216"/>
        <end position="239"/>
    </location>
</feature>
<evidence type="ECO:0000313" key="2">
    <source>
        <dbReference type="Proteomes" id="UP000050795"/>
    </source>
</evidence>
<dbReference type="Proteomes" id="UP000050795">
    <property type="component" value="Unassembled WGS sequence"/>
</dbReference>
<accession>A0AA85IX82</accession>
<protein>
    <submittedName>
        <fullName evidence="3">Uncharacterized protein</fullName>
    </submittedName>
</protein>
<keyword evidence="1" id="KW-0472">Membrane</keyword>
<keyword evidence="1" id="KW-0812">Transmembrane</keyword>
<feature type="transmembrane region" description="Helical" evidence="1">
    <location>
        <begin position="117"/>
        <end position="140"/>
    </location>
</feature>
<keyword evidence="2" id="KW-1185">Reference proteome</keyword>
<sequence>MSNQTVQFPRLKISSLGFRPGSLFHFFIWMIIDTLLMLLVTATMVVMVNTVAGLSEWVKKYSWLTLLLILVGALPVLVLALLKLLGYHRDIDHFLIVFSFVLCSMGFATRLTNADWVLALAAIGSTVALTAVVVLLALYFKQIDFRITITLFSLLYAFVLIGIILFIIEFTTNGAEEKVKQKALKISVGICFIVAMVLAIFLTVNRLRFCIAFKDVYCTIIFRAFCLWLEMIIMFAAIYGPFYDRERAL</sequence>
<reference evidence="3" key="2">
    <citation type="submission" date="2023-11" db="UniProtKB">
        <authorList>
            <consortium name="WormBaseParasite"/>
        </authorList>
    </citation>
    <scope>IDENTIFICATION</scope>
</reference>